<evidence type="ECO:0000313" key="1">
    <source>
        <dbReference type="EMBL" id="ENZ08074.1"/>
    </source>
</evidence>
<organism evidence="1 2">
    <name type="scientific">[Clostridium] clostridioforme 90A8</name>
    <dbReference type="NCBI Taxonomy" id="999408"/>
    <lineage>
        <taxon>Bacteria</taxon>
        <taxon>Bacillati</taxon>
        <taxon>Bacillota</taxon>
        <taxon>Clostridia</taxon>
        <taxon>Lachnospirales</taxon>
        <taxon>Lachnospiraceae</taxon>
        <taxon>Enterocloster</taxon>
    </lineage>
</organism>
<dbReference type="HOGENOM" id="CLU_077348_1_1_9"/>
<comment type="caution">
    <text evidence="1">The sequence shown here is derived from an EMBL/GenBank/DDBJ whole genome shotgun (WGS) entry which is preliminary data.</text>
</comment>
<proteinExistence type="predicted"/>
<dbReference type="Proteomes" id="UP000013085">
    <property type="component" value="Unassembled WGS sequence"/>
</dbReference>
<name>A0A0E2H459_9FIRM</name>
<dbReference type="AlphaFoldDB" id="A0A0E2H459"/>
<dbReference type="PATRIC" id="fig|999408.3.peg.5453"/>
<reference evidence="1 2" key="1">
    <citation type="submission" date="2013-01" db="EMBL/GenBank/DDBJ databases">
        <title>The Genome Sequence of Clostridium clostridioforme 90A8.</title>
        <authorList>
            <consortium name="The Broad Institute Genome Sequencing Platform"/>
            <person name="Earl A."/>
            <person name="Ward D."/>
            <person name="Feldgarden M."/>
            <person name="Gevers D."/>
            <person name="Courvalin P."/>
            <person name="Lambert T."/>
            <person name="Walker B."/>
            <person name="Young S.K."/>
            <person name="Zeng Q."/>
            <person name="Gargeya S."/>
            <person name="Fitzgerald M."/>
            <person name="Haas B."/>
            <person name="Abouelleil A."/>
            <person name="Alvarado L."/>
            <person name="Arachchi H.M."/>
            <person name="Berlin A.M."/>
            <person name="Chapman S.B."/>
            <person name="Dewar J."/>
            <person name="Goldberg J."/>
            <person name="Griggs A."/>
            <person name="Gujja S."/>
            <person name="Hansen M."/>
            <person name="Howarth C."/>
            <person name="Imamovic A."/>
            <person name="Larimer J."/>
            <person name="McCowan C."/>
            <person name="Murphy C."/>
            <person name="Neiman D."/>
            <person name="Pearson M."/>
            <person name="Priest M."/>
            <person name="Roberts A."/>
            <person name="Saif S."/>
            <person name="Shea T."/>
            <person name="Sisk P."/>
            <person name="Sykes S."/>
            <person name="Wortman J."/>
            <person name="Nusbaum C."/>
            <person name="Birren B."/>
        </authorList>
    </citation>
    <scope>NUCLEOTIDE SEQUENCE [LARGE SCALE GENOMIC DNA]</scope>
    <source>
        <strain evidence="1 2">90A8</strain>
    </source>
</reference>
<accession>A0A0E2H459</accession>
<dbReference type="EMBL" id="AGYR01000064">
    <property type="protein sequence ID" value="ENZ08074.1"/>
    <property type="molecule type" value="Genomic_DNA"/>
</dbReference>
<evidence type="ECO:0000313" key="2">
    <source>
        <dbReference type="Proteomes" id="UP000013085"/>
    </source>
</evidence>
<dbReference type="RefSeq" id="WP_002594590.1">
    <property type="nucleotide sequence ID" value="NZ_KB850991.1"/>
</dbReference>
<protein>
    <submittedName>
        <fullName evidence="1">Uncharacterized protein</fullName>
    </submittedName>
</protein>
<sequence length="236" mass="26204">MAKIKNGCSIYIKFGSRKVKLPVNPEEIEIKYPTDHKTYSVIGIGEIVVPRKPSLKVVSWESFFPSSADDPYVNGNAKAPEDYVEYFEKALNKNQKCRLIISRSGLYDTNIRCIISDFKTKDKGGEPNDIYYEVELTEYKNYEPEVVSIITTSATPLADAPEATTEVAREVETPVLRVGAPCIANGKFWSDSYGAKPYGTANNLSTTVTRIVEGNPYPVHIGSYGWLSADQLQITG</sequence>
<gene>
    <name evidence="1" type="ORF">HMPREF1090_05067</name>
</gene>